<keyword evidence="7 8" id="KW-0349">Heme</keyword>
<keyword evidence="9" id="KW-0812">Transmembrane</keyword>
<evidence type="ECO:0000256" key="6">
    <source>
        <dbReference type="ARBA" id="ARBA00023033"/>
    </source>
</evidence>
<dbReference type="InterPro" id="IPR036396">
    <property type="entry name" value="Cyt_P450_sf"/>
</dbReference>
<keyword evidence="3 7" id="KW-0479">Metal-binding</keyword>
<evidence type="ECO:0000256" key="1">
    <source>
        <dbReference type="ARBA" id="ARBA00001971"/>
    </source>
</evidence>
<keyword evidence="6 8" id="KW-0503">Monooxygenase</keyword>
<evidence type="ECO:0000256" key="8">
    <source>
        <dbReference type="RuleBase" id="RU000461"/>
    </source>
</evidence>
<dbReference type="InterPro" id="IPR001128">
    <property type="entry name" value="Cyt_P450"/>
</dbReference>
<name>A0AAV6UF25_9ARAC</name>
<dbReference type="PANTHER" id="PTHR24300:SF375">
    <property type="entry name" value="CYTOCHROME P450 FAMILY"/>
    <property type="match status" value="1"/>
</dbReference>
<dbReference type="GO" id="GO:0006805">
    <property type="term" value="P:xenobiotic metabolic process"/>
    <property type="evidence" value="ECO:0007669"/>
    <property type="project" value="TreeGrafter"/>
</dbReference>
<dbReference type="Gene3D" id="1.10.630.10">
    <property type="entry name" value="Cytochrome P450"/>
    <property type="match status" value="1"/>
</dbReference>
<evidence type="ECO:0000313" key="11">
    <source>
        <dbReference type="Proteomes" id="UP000827092"/>
    </source>
</evidence>
<evidence type="ECO:0000313" key="10">
    <source>
        <dbReference type="EMBL" id="KAG8182695.1"/>
    </source>
</evidence>
<dbReference type="SUPFAM" id="SSF48264">
    <property type="entry name" value="Cytochrome P450"/>
    <property type="match status" value="1"/>
</dbReference>
<dbReference type="EMBL" id="JAFNEN010000452">
    <property type="protein sequence ID" value="KAG8182695.1"/>
    <property type="molecule type" value="Genomic_DNA"/>
</dbReference>
<keyword evidence="4 8" id="KW-0560">Oxidoreductase</keyword>
<dbReference type="AlphaFoldDB" id="A0AAV6UF25"/>
<comment type="similarity">
    <text evidence="2 8">Belongs to the cytochrome P450 family.</text>
</comment>
<dbReference type="InterPro" id="IPR017972">
    <property type="entry name" value="Cyt_P450_CS"/>
</dbReference>
<gene>
    <name evidence="10" type="ORF">JTE90_017673</name>
</gene>
<protein>
    <recommendedName>
        <fullName evidence="12">Cytochrome P450</fullName>
    </recommendedName>
</protein>
<dbReference type="InterPro" id="IPR050182">
    <property type="entry name" value="Cytochrome_P450_fam2"/>
</dbReference>
<feature type="binding site" description="axial binding residue" evidence="7">
    <location>
        <position position="452"/>
    </location>
    <ligand>
        <name>heme</name>
        <dbReference type="ChEBI" id="CHEBI:30413"/>
    </ligand>
    <ligandPart>
        <name>Fe</name>
        <dbReference type="ChEBI" id="CHEBI:18248"/>
    </ligandPart>
</feature>
<dbReference type="Pfam" id="PF00067">
    <property type="entry name" value="p450"/>
    <property type="match status" value="1"/>
</dbReference>
<dbReference type="PRINTS" id="PR00385">
    <property type="entry name" value="P450"/>
</dbReference>
<dbReference type="InterPro" id="IPR002401">
    <property type="entry name" value="Cyt_P450_E_grp-I"/>
</dbReference>
<comment type="cofactor">
    <cofactor evidence="1 7">
        <name>heme</name>
        <dbReference type="ChEBI" id="CHEBI:30413"/>
    </cofactor>
</comment>
<organism evidence="10 11">
    <name type="scientific">Oedothorax gibbosus</name>
    <dbReference type="NCBI Taxonomy" id="931172"/>
    <lineage>
        <taxon>Eukaryota</taxon>
        <taxon>Metazoa</taxon>
        <taxon>Ecdysozoa</taxon>
        <taxon>Arthropoda</taxon>
        <taxon>Chelicerata</taxon>
        <taxon>Arachnida</taxon>
        <taxon>Araneae</taxon>
        <taxon>Araneomorphae</taxon>
        <taxon>Entelegynae</taxon>
        <taxon>Araneoidea</taxon>
        <taxon>Linyphiidae</taxon>
        <taxon>Erigoninae</taxon>
        <taxon>Oedothorax</taxon>
    </lineage>
</organism>
<evidence type="ECO:0000256" key="5">
    <source>
        <dbReference type="ARBA" id="ARBA00023004"/>
    </source>
</evidence>
<evidence type="ECO:0008006" key="12">
    <source>
        <dbReference type="Google" id="ProtNLM"/>
    </source>
</evidence>
<dbReference type="PROSITE" id="PS00086">
    <property type="entry name" value="CYTOCHROME_P450"/>
    <property type="match status" value="1"/>
</dbReference>
<evidence type="ECO:0000256" key="7">
    <source>
        <dbReference type="PIRSR" id="PIRSR602401-1"/>
    </source>
</evidence>
<evidence type="ECO:0000256" key="2">
    <source>
        <dbReference type="ARBA" id="ARBA00010617"/>
    </source>
</evidence>
<dbReference type="PANTHER" id="PTHR24300">
    <property type="entry name" value="CYTOCHROME P450 508A4-RELATED"/>
    <property type="match status" value="1"/>
</dbReference>
<sequence length="508" mass="58264">MEVTWLEDLVRQATDFFINNFVLNAVVVILVLVFLFSTRRGKNGKLPPGPFGLPLVGYVPFLTGNLHFDFVKLGKKYGDVFSLKLGMETVIVLNGMNVIKEAFSKAEFLGRPPHSFFSWITKHSPFFALGVPVWREQRRFFLHTMRDLGLGKSSVENEIESEIRHFLDVLRSHKGSPIDPIEPLSPSMSNNICALVFGKRYEYGHPDRQMLDSGLEDLVASNSQAAMPTFYPWIRHVPFIKKILGLGKAMAAGERICSFFRHEIEKRMKTFDTNVVRDFIDGYLHQMEDKKDDPTSSFNIDILVDTVLDLFAAGSETVRTTIQWCIYITAAYPEVQKRVQKELNDVLGRDRRPEFQDLRRLPYTNAVILEVMRWRTVVPINIMRYTVADTSVGGYHIPKNQIVMANFWAVHNDPSLWKDPETFKPERFLSADGKSVVKSGNLIPFSVGKRSCPGEAMANMEVFLYFSHILNEFEIAFPDGYKPTFDATLTATYKLNPYKVKFNERKWE</sequence>
<keyword evidence="5 7" id="KW-0408">Iron</keyword>
<dbReference type="GO" id="GO:0020037">
    <property type="term" value="F:heme binding"/>
    <property type="evidence" value="ECO:0007669"/>
    <property type="project" value="InterPro"/>
</dbReference>
<dbReference type="GO" id="GO:0005506">
    <property type="term" value="F:iron ion binding"/>
    <property type="evidence" value="ECO:0007669"/>
    <property type="project" value="InterPro"/>
</dbReference>
<evidence type="ECO:0000256" key="3">
    <source>
        <dbReference type="ARBA" id="ARBA00022723"/>
    </source>
</evidence>
<dbReference type="Proteomes" id="UP000827092">
    <property type="component" value="Unassembled WGS sequence"/>
</dbReference>
<evidence type="ECO:0000256" key="9">
    <source>
        <dbReference type="SAM" id="Phobius"/>
    </source>
</evidence>
<dbReference type="PRINTS" id="PR00463">
    <property type="entry name" value="EP450I"/>
</dbReference>
<comment type="caution">
    <text evidence="10">The sequence shown here is derived from an EMBL/GenBank/DDBJ whole genome shotgun (WGS) entry which is preliminary data.</text>
</comment>
<keyword evidence="9" id="KW-1133">Transmembrane helix</keyword>
<feature type="transmembrane region" description="Helical" evidence="9">
    <location>
        <begin position="16"/>
        <end position="36"/>
    </location>
</feature>
<dbReference type="GO" id="GO:0016712">
    <property type="term" value="F:oxidoreductase activity, acting on paired donors, with incorporation or reduction of molecular oxygen, reduced flavin or flavoprotein as one donor, and incorporation of one atom of oxygen"/>
    <property type="evidence" value="ECO:0007669"/>
    <property type="project" value="TreeGrafter"/>
</dbReference>
<evidence type="ECO:0000256" key="4">
    <source>
        <dbReference type="ARBA" id="ARBA00023002"/>
    </source>
</evidence>
<keyword evidence="9" id="KW-0472">Membrane</keyword>
<proteinExistence type="inferred from homology"/>
<keyword evidence="11" id="KW-1185">Reference proteome</keyword>
<dbReference type="GO" id="GO:0005737">
    <property type="term" value="C:cytoplasm"/>
    <property type="evidence" value="ECO:0007669"/>
    <property type="project" value="TreeGrafter"/>
</dbReference>
<accession>A0AAV6UF25</accession>
<dbReference type="GO" id="GO:0006082">
    <property type="term" value="P:organic acid metabolic process"/>
    <property type="evidence" value="ECO:0007669"/>
    <property type="project" value="TreeGrafter"/>
</dbReference>
<reference evidence="10 11" key="1">
    <citation type="journal article" date="2022" name="Nat. Ecol. Evol.">
        <title>A masculinizing supergene underlies an exaggerated male reproductive morph in a spider.</title>
        <authorList>
            <person name="Hendrickx F."/>
            <person name="De Corte Z."/>
            <person name="Sonet G."/>
            <person name="Van Belleghem S.M."/>
            <person name="Kostlbacher S."/>
            <person name="Vangestel C."/>
        </authorList>
    </citation>
    <scope>NUCLEOTIDE SEQUENCE [LARGE SCALE GENOMIC DNA]</scope>
    <source>
        <strain evidence="10">W744_W776</strain>
    </source>
</reference>
<dbReference type="FunFam" id="1.10.630.10:FF:000036">
    <property type="entry name" value="CYtochrome P450 family"/>
    <property type="match status" value="1"/>
</dbReference>